<name>A0A3Q7EYW2_SOLLC</name>
<protein>
    <recommendedName>
        <fullName evidence="3">COX assembly mitochondrial protein</fullName>
    </recommendedName>
</protein>
<sequence>MTCFRHLFLLKETCLSSKMGIERRNKQVALRKQRVNFEYGELVRIHMRKLRFPSNRKSKLHLRDDGSFKVLERIGDDVYELNLPDEVLTLRSKMKQKALKECDRYTTKYAECASGRTISVVWQCRKQAKELNECLHQYCFAETFSFTAPATRRADSGCWAKVHRVRTNDSVLEEMKKAYMLQQNEQGSLRNARGVGI</sequence>
<proteinExistence type="inferred from homology"/>
<dbReference type="Pfam" id="PF24626">
    <property type="entry name" value="SH3_Tf2-1"/>
    <property type="match status" value="1"/>
</dbReference>
<reference evidence="5" key="1">
    <citation type="journal article" date="2012" name="Nature">
        <title>The tomato genome sequence provides insights into fleshy fruit evolution.</title>
        <authorList>
            <consortium name="Tomato Genome Consortium"/>
        </authorList>
    </citation>
    <scope>NUCLEOTIDE SEQUENCE [LARGE SCALE GENOMIC DNA]</scope>
    <source>
        <strain evidence="5">cv. Heinz 1706</strain>
    </source>
</reference>
<dbReference type="Pfam" id="PF08583">
    <property type="entry name" value="Cmc1"/>
    <property type="match status" value="1"/>
</dbReference>
<dbReference type="Proteomes" id="UP000004994">
    <property type="component" value="Chromosome 2"/>
</dbReference>
<evidence type="ECO:0000313" key="5">
    <source>
        <dbReference type="EnsemblPlants" id="Solyc02g063085.1.1"/>
    </source>
</evidence>
<dbReference type="InterPro" id="IPR056924">
    <property type="entry name" value="SH3_Tf2-1"/>
</dbReference>
<dbReference type="PANTHER" id="PTHR22977">
    <property type="entry name" value="COX ASSEMBLY MITOCHONDRIAL PROTEIN"/>
    <property type="match status" value="1"/>
</dbReference>
<accession>A0A3Q7EYW2</accession>
<keyword evidence="3" id="KW-0496">Mitochondrion</keyword>
<organism evidence="5">
    <name type="scientific">Solanum lycopersicum</name>
    <name type="common">Tomato</name>
    <name type="synonym">Lycopersicon esculentum</name>
    <dbReference type="NCBI Taxonomy" id="4081"/>
    <lineage>
        <taxon>Eukaryota</taxon>
        <taxon>Viridiplantae</taxon>
        <taxon>Streptophyta</taxon>
        <taxon>Embryophyta</taxon>
        <taxon>Tracheophyta</taxon>
        <taxon>Spermatophyta</taxon>
        <taxon>Magnoliopsida</taxon>
        <taxon>eudicotyledons</taxon>
        <taxon>Gunneridae</taxon>
        <taxon>Pentapetalae</taxon>
        <taxon>asterids</taxon>
        <taxon>lamiids</taxon>
        <taxon>Solanales</taxon>
        <taxon>Solanaceae</taxon>
        <taxon>Solanoideae</taxon>
        <taxon>Solaneae</taxon>
        <taxon>Solanum</taxon>
        <taxon>Solanum subgen. Lycopersicon</taxon>
    </lineage>
</organism>
<dbReference type="GO" id="GO:0005739">
    <property type="term" value="C:mitochondrion"/>
    <property type="evidence" value="ECO:0000318"/>
    <property type="project" value="GO_Central"/>
</dbReference>
<dbReference type="PANTHER" id="PTHR22977:SF5">
    <property type="entry name" value="COX ASSEMBLY MITOCHONDRIAL PROTEIN HOMOLOG"/>
    <property type="match status" value="1"/>
</dbReference>
<dbReference type="STRING" id="4081.A0A3Q7EYW2"/>
<evidence type="ECO:0000259" key="4">
    <source>
        <dbReference type="Pfam" id="PF24626"/>
    </source>
</evidence>
<dbReference type="InParanoid" id="A0A3Q7EYW2"/>
<dbReference type="Gramene" id="Solyc02g063085.1.1">
    <property type="protein sequence ID" value="Solyc02g063085.1.1"/>
    <property type="gene ID" value="Solyc02g063085.1"/>
</dbReference>
<evidence type="ECO:0000313" key="6">
    <source>
        <dbReference type="Proteomes" id="UP000004994"/>
    </source>
</evidence>
<keyword evidence="6" id="KW-1185">Reference proteome</keyword>
<reference evidence="5" key="2">
    <citation type="submission" date="2019-01" db="UniProtKB">
        <authorList>
            <consortium name="EnsemblPlants"/>
        </authorList>
    </citation>
    <scope>IDENTIFICATION</scope>
    <source>
        <strain evidence="5">cv. Heinz 1706</strain>
    </source>
</reference>
<evidence type="ECO:0000256" key="3">
    <source>
        <dbReference type="RuleBase" id="RU364104"/>
    </source>
</evidence>
<feature type="domain" description="Tf2-1-like SH3-like" evidence="4">
    <location>
        <begin position="40"/>
        <end position="87"/>
    </location>
</feature>
<dbReference type="AlphaFoldDB" id="A0A3Q7EYW2"/>
<comment type="similarity">
    <text evidence="1 3">Belongs to the CMC family.</text>
</comment>
<dbReference type="EnsemblPlants" id="Solyc02g063085.1.1">
    <property type="protein sequence ID" value="Solyc02g063085.1.1"/>
    <property type="gene ID" value="Solyc02g063085.1"/>
</dbReference>
<comment type="subcellular location">
    <subcellularLocation>
        <location evidence="3">Mitochondrion</location>
    </subcellularLocation>
</comment>
<keyword evidence="2" id="KW-1015">Disulfide bond</keyword>
<evidence type="ECO:0000256" key="2">
    <source>
        <dbReference type="ARBA" id="ARBA00023157"/>
    </source>
</evidence>
<dbReference type="InterPro" id="IPR013892">
    <property type="entry name" value="Cyt_c_biogenesis_Cmc1-like"/>
</dbReference>
<evidence type="ECO:0000256" key="1">
    <source>
        <dbReference type="ARBA" id="ARBA00007347"/>
    </source>
</evidence>